<reference evidence="3" key="2">
    <citation type="journal article" date="2024" name="Plant">
        <title>Genomic evolution and insights into agronomic trait innovations of Sesamum species.</title>
        <authorList>
            <person name="Miao H."/>
            <person name="Wang L."/>
            <person name="Qu L."/>
            <person name="Liu H."/>
            <person name="Sun Y."/>
            <person name="Le M."/>
            <person name="Wang Q."/>
            <person name="Wei S."/>
            <person name="Zheng Y."/>
            <person name="Lin W."/>
            <person name="Duan Y."/>
            <person name="Cao H."/>
            <person name="Xiong S."/>
            <person name="Wang X."/>
            <person name="Wei L."/>
            <person name="Li C."/>
            <person name="Ma Q."/>
            <person name="Ju M."/>
            <person name="Zhao R."/>
            <person name="Li G."/>
            <person name="Mu C."/>
            <person name="Tian Q."/>
            <person name="Mei H."/>
            <person name="Zhang T."/>
            <person name="Gao T."/>
            <person name="Zhang H."/>
        </authorList>
    </citation>
    <scope>NUCLEOTIDE SEQUENCE</scope>
    <source>
        <strain evidence="3">KEN1</strain>
    </source>
</reference>
<organism evidence="3">
    <name type="scientific">Sesamum latifolium</name>
    <dbReference type="NCBI Taxonomy" id="2727402"/>
    <lineage>
        <taxon>Eukaryota</taxon>
        <taxon>Viridiplantae</taxon>
        <taxon>Streptophyta</taxon>
        <taxon>Embryophyta</taxon>
        <taxon>Tracheophyta</taxon>
        <taxon>Spermatophyta</taxon>
        <taxon>Magnoliopsida</taxon>
        <taxon>eudicotyledons</taxon>
        <taxon>Gunneridae</taxon>
        <taxon>Pentapetalae</taxon>
        <taxon>asterids</taxon>
        <taxon>lamiids</taxon>
        <taxon>Lamiales</taxon>
        <taxon>Pedaliaceae</taxon>
        <taxon>Sesamum</taxon>
    </lineage>
</organism>
<feature type="region of interest" description="Disordered" evidence="1">
    <location>
        <begin position="1"/>
        <end position="32"/>
    </location>
</feature>
<accession>A0AAW2W2N5</accession>
<dbReference type="PANTHER" id="PTHR34482">
    <property type="entry name" value="DNA DAMAGE-INDUCIBLE PROTEIN 1-LIKE"/>
    <property type="match status" value="1"/>
</dbReference>
<dbReference type="Pfam" id="PF03732">
    <property type="entry name" value="Retrotrans_gag"/>
    <property type="match status" value="1"/>
</dbReference>
<dbReference type="InterPro" id="IPR005162">
    <property type="entry name" value="Retrotrans_gag_dom"/>
</dbReference>
<sequence length="355" mass="39411">MASQGARAGPVVGREESGESAEGSVAPASAGGVDIGREGVGVDAPIPPGGAPAVGLPPEFAQILQMALQAHAQAQAQFLAQAHAPTPSPAPTVATIDRNYERIRKMGATEFEGTLDPEIAERWREKVEDMLNLVDCTLENRLKYVASLFVGNALIWWRSVKRAYEPREITWAEFQREFDDKYRPKMYRDKKRMEFLNLVQGNDQTVAEYKLRFAALAKYAPEAVVKQEDRCYRFEQGSRPKIRKGLAVRITNFKTLVESVVRLEEAVIEEKKKGEEKRKLAYTVGESSRSTKRGTDRSFSTGGGNFSRGGPTFRGNNGPRFSRPVALTKVRLRAIHLLCLLLDQVEELDRVTTGG</sequence>
<gene>
    <name evidence="3" type="ORF">Slati_2776900</name>
</gene>
<evidence type="ECO:0000313" key="3">
    <source>
        <dbReference type="EMBL" id="KAL0434426.1"/>
    </source>
</evidence>
<dbReference type="EMBL" id="JACGWN010000009">
    <property type="protein sequence ID" value="KAL0434426.1"/>
    <property type="molecule type" value="Genomic_DNA"/>
</dbReference>
<evidence type="ECO:0000259" key="2">
    <source>
        <dbReference type="Pfam" id="PF03732"/>
    </source>
</evidence>
<reference evidence="3" key="1">
    <citation type="submission" date="2020-06" db="EMBL/GenBank/DDBJ databases">
        <authorList>
            <person name="Li T."/>
            <person name="Hu X."/>
            <person name="Zhang T."/>
            <person name="Song X."/>
            <person name="Zhang H."/>
            <person name="Dai N."/>
            <person name="Sheng W."/>
            <person name="Hou X."/>
            <person name="Wei L."/>
        </authorList>
    </citation>
    <scope>NUCLEOTIDE SEQUENCE</scope>
    <source>
        <strain evidence="3">KEN1</strain>
        <tissue evidence="3">Leaf</tissue>
    </source>
</reference>
<comment type="caution">
    <text evidence="3">The sequence shown here is derived from an EMBL/GenBank/DDBJ whole genome shotgun (WGS) entry which is preliminary data.</text>
</comment>
<feature type="domain" description="Retrotransposon gag" evidence="2">
    <location>
        <begin position="144"/>
        <end position="237"/>
    </location>
</feature>
<name>A0AAW2W2N5_9LAMI</name>
<feature type="compositionally biased region" description="Low complexity" evidence="1">
    <location>
        <begin position="20"/>
        <end position="32"/>
    </location>
</feature>
<dbReference type="AlphaFoldDB" id="A0AAW2W2N5"/>
<evidence type="ECO:0000256" key="1">
    <source>
        <dbReference type="SAM" id="MobiDB-lite"/>
    </source>
</evidence>
<protein>
    <recommendedName>
        <fullName evidence="2">Retrotransposon gag domain-containing protein</fullName>
    </recommendedName>
</protein>
<feature type="region of interest" description="Disordered" evidence="1">
    <location>
        <begin position="284"/>
        <end position="319"/>
    </location>
</feature>
<dbReference type="PANTHER" id="PTHR34482:SF36">
    <property type="entry name" value="RETROTRANSPOSON GAG DOMAIN-CONTAINING PROTEIN"/>
    <property type="match status" value="1"/>
</dbReference>
<proteinExistence type="predicted"/>